<feature type="transmembrane region" description="Helical" evidence="9">
    <location>
        <begin position="185"/>
        <end position="206"/>
    </location>
</feature>
<evidence type="ECO:0000256" key="7">
    <source>
        <dbReference type="ARBA" id="ARBA00023136"/>
    </source>
</evidence>
<dbReference type="GO" id="GO:0005886">
    <property type="term" value="C:plasma membrane"/>
    <property type="evidence" value="ECO:0007669"/>
    <property type="project" value="UniProtKB-SubCell"/>
</dbReference>
<organism evidence="11 12">
    <name type="scientific">Candidatus Limadaptatus stercoripullorum</name>
    <dbReference type="NCBI Taxonomy" id="2840846"/>
    <lineage>
        <taxon>Bacteria</taxon>
        <taxon>Bacillati</taxon>
        <taxon>Bacillota</taxon>
        <taxon>Clostridia</taxon>
        <taxon>Eubacteriales</taxon>
        <taxon>Candidatus Limadaptatus</taxon>
    </lineage>
</organism>
<feature type="domain" description="Phosphotransferase system EIIC" evidence="10">
    <location>
        <begin position="47"/>
        <end position="413"/>
    </location>
</feature>
<proteinExistence type="predicted"/>
<evidence type="ECO:0000259" key="10">
    <source>
        <dbReference type="Pfam" id="PF13303"/>
    </source>
</evidence>
<comment type="subcellular location">
    <subcellularLocation>
        <location evidence="1">Cell membrane</location>
        <topology evidence="1">Multi-pass membrane protein</topology>
    </subcellularLocation>
</comment>
<keyword evidence="6 9" id="KW-1133">Transmembrane helix</keyword>
<name>A0A9D1NAL2_9FIRM</name>
<dbReference type="AlphaFoldDB" id="A0A9D1NAL2"/>
<evidence type="ECO:0000256" key="1">
    <source>
        <dbReference type="ARBA" id="ARBA00004651"/>
    </source>
</evidence>
<feature type="transmembrane region" description="Helical" evidence="9">
    <location>
        <begin position="379"/>
        <end position="399"/>
    </location>
</feature>
<accession>A0A9D1NAL2</accession>
<dbReference type="Pfam" id="PF13303">
    <property type="entry name" value="PTS_EIIC_2"/>
    <property type="match status" value="1"/>
</dbReference>
<dbReference type="EMBL" id="DVOE01000074">
    <property type="protein sequence ID" value="HIU99166.1"/>
    <property type="molecule type" value="Genomic_DNA"/>
</dbReference>
<feature type="transmembrane region" description="Helical" evidence="9">
    <location>
        <begin position="72"/>
        <end position="95"/>
    </location>
</feature>
<comment type="caution">
    <text evidence="11">The sequence shown here is derived from an EMBL/GenBank/DDBJ whole genome shotgun (WGS) entry which is preliminary data.</text>
</comment>
<evidence type="ECO:0000256" key="9">
    <source>
        <dbReference type="SAM" id="Phobius"/>
    </source>
</evidence>
<dbReference type="InterPro" id="IPR003352">
    <property type="entry name" value="PTS_EIIC"/>
</dbReference>
<evidence type="ECO:0000256" key="2">
    <source>
        <dbReference type="ARBA" id="ARBA00022448"/>
    </source>
</evidence>
<feature type="compositionally biased region" description="Polar residues" evidence="8">
    <location>
        <begin position="10"/>
        <end position="27"/>
    </location>
</feature>
<evidence type="ECO:0000313" key="11">
    <source>
        <dbReference type="EMBL" id="HIU99166.1"/>
    </source>
</evidence>
<reference evidence="11" key="2">
    <citation type="journal article" date="2021" name="PeerJ">
        <title>Extensive microbial diversity within the chicken gut microbiome revealed by metagenomics and culture.</title>
        <authorList>
            <person name="Gilroy R."/>
            <person name="Ravi A."/>
            <person name="Getino M."/>
            <person name="Pursley I."/>
            <person name="Horton D.L."/>
            <person name="Alikhan N.F."/>
            <person name="Baker D."/>
            <person name="Gharbi K."/>
            <person name="Hall N."/>
            <person name="Watson M."/>
            <person name="Adriaenssens E.M."/>
            <person name="Foster-Nyarko E."/>
            <person name="Jarju S."/>
            <person name="Secka A."/>
            <person name="Antonio M."/>
            <person name="Oren A."/>
            <person name="Chaudhuri R.R."/>
            <person name="La Ragione R."/>
            <person name="Hildebrand F."/>
            <person name="Pallen M.J."/>
        </authorList>
    </citation>
    <scope>NUCLEOTIDE SEQUENCE</scope>
    <source>
        <strain evidence="11">10406</strain>
    </source>
</reference>
<dbReference type="GO" id="GO:0008982">
    <property type="term" value="F:protein-N(PI)-phosphohistidine-sugar phosphotransferase activity"/>
    <property type="evidence" value="ECO:0007669"/>
    <property type="project" value="InterPro"/>
</dbReference>
<keyword evidence="7 9" id="KW-0472">Membrane</keyword>
<feature type="transmembrane region" description="Helical" evidence="9">
    <location>
        <begin position="325"/>
        <end position="346"/>
    </location>
</feature>
<evidence type="ECO:0000313" key="12">
    <source>
        <dbReference type="Proteomes" id="UP000886857"/>
    </source>
</evidence>
<gene>
    <name evidence="11" type="ORF">IAC73_04930</name>
</gene>
<evidence type="ECO:0000256" key="4">
    <source>
        <dbReference type="ARBA" id="ARBA00022597"/>
    </source>
</evidence>
<feature type="transmembrane region" description="Helical" evidence="9">
    <location>
        <begin position="154"/>
        <end position="173"/>
    </location>
</feature>
<evidence type="ECO:0000256" key="8">
    <source>
        <dbReference type="SAM" id="MobiDB-lite"/>
    </source>
</evidence>
<keyword evidence="4 11" id="KW-0762">Sugar transport</keyword>
<dbReference type="GO" id="GO:0009401">
    <property type="term" value="P:phosphoenolpyruvate-dependent sugar phosphotransferase system"/>
    <property type="evidence" value="ECO:0007669"/>
    <property type="project" value="InterPro"/>
</dbReference>
<keyword evidence="2" id="KW-0813">Transport</keyword>
<keyword evidence="3" id="KW-1003">Cell membrane</keyword>
<protein>
    <submittedName>
        <fullName evidence="11">PTS sugar transporter subunit IIC</fullName>
    </submittedName>
</protein>
<feature type="transmembrane region" description="Helical" evidence="9">
    <location>
        <begin position="44"/>
        <end position="66"/>
    </location>
</feature>
<reference evidence="11" key="1">
    <citation type="submission" date="2020-10" db="EMBL/GenBank/DDBJ databases">
        <authorList>
            <person name="Gilroy R."/>
        </authorList>
    </citation>
    <scope>NUCLEOTIDE SEQUENCE</scope>
    <source>
        <strain evidence="11">10406</strain>
    </source>
</reference>
<feature type="transmembrane region" description="Helical" evidence="9">
    <location>
        <begin position="116"/>
        <end position="134"/>
    </location>
</feature>
<evidence type="ECO:0000256" key="6">
    <source>
        <dbReference type="ARBA" id="ARBA00022989"/>
    </source>
</evidence>
<feature type="transmembrane region" description="Helical" evidence="9">
    <location>
        <begin position="218"/>
        <end position="242"/>
    </location>
</feature>
<sequence length="417" mass="42396">MTEEEYVRQGTDQTESSPSENAEQTPETGKKKALSLLKKFFKRYFIDAFTGMSQGLFCTLIAGTILGQIGGWIQAAGTPAGLAVGGAVVALANLAKMLMGAGIGVGIAHALGAPKLVMFTAAVAGFAGAFAGAVTDGVTGDFASLGVDAVLSGVRPAAPGNPIGSYVVTVLAVELGRQVAGKTKVDIVVVPLVMFVISLLAVWAAWPFIKLVDLIGEGIALATMATPAVMGIVIAAVMGVLLTLPTSSAAIWLAVASPVIAANPVGSATYDAIMLAGGAAMVGCSAHMVGFAVQSFRENKWGGLVAQGIGTSMLQIPNLMRHPRILIPPIVASIVVGPLSTCVFGLRCNAAGGGMGTSGLVGIFGAIDASSGVIPTLDLVLGIILCCFVLPAVICLALSELMRKLGWIRYGDQSLEL</sequence>
<feature type="region of interest" description="Disordered" evidence="8">
    <location>
        <begin position="1"/>
        <end position="29"/>
    </location>
</feature>
<evidence type="ECO:0000256" key="5">
    <source>
        <dbReference type="ARBA" id="ARBA00022692"/>
    </source>
</evidence>
<dbReference type="Proteomes" id="UP000886857">
    <property type="component" value="Unassembled WGS sequence"/>
</dbReference>
<keyword evidence="5 9" id="KW-0812">Transmembrane</keyword>
<evidence type="ECO:0000256" key="3">
    <source>
        <dbReference type="ARBA" id="ARBA00022475"/>
    </source>
</evidence>
<feature type="transmembrane region" description="Helical" evidence="9">
    <location>
        <begin position="249"/>
        <end position="266"/>
    </location>
</feature>